<dbReference type="EMBL" id="JAEFCI010009948">
    <property type="protein sequence ID" value="KAG5457513.1"/>
    <property type="molecule type" value="Genomic_DNA"/>
</dbReference>
<gene>
    <name evidence="1" type="ORF">BJ554DRAFT_2447</name>
</gene>
<reference evidence="1 2" key="1">
    <citation type="journal article" name="Sci. Rep.">
        <title>Genome-scale phylogenetic analyses confirm Olpidium as the closest living zoosporic fungus to the non-flagellated, terrestrial fungi.</title>
        <authorList>
            <person name="Chang Y."/>
            <person name="Rochon D."/>
            <person name="Sekimoto S."/>
            <person name="Wang Y."/>
            <person name="Chovatia M."/>
            <person name="Sandor L."/>
            <person name="Salamov A."/>
            <person name="Grigoriev I.V."/>
            <person name="Stajich J.E."/>
            <person name="Spatafora J.W."/>
        </authorList>
    </citation>
    <scope>NUCLEOTIDE SEQUENCE [LARGE SCALE GENOMIC DNA]</scope>
    <source>
        <strain evidence="1">S191</strain>
    </source>
</reference>
<name>A0A8H7ZPY2_9FUNG</name>
<evidence type="ECO:0000313" key="1">
    <source>
        <dbReference type="EMBL" id="KAG5457513.1"/>
    </source>
</evidence>
<feature type="non-terminal residue" evidence="1">
    <location>
        <position position="1"/>
    </location>
</feature>
<dbReference type="AlphaFoldDB" id="A0A8H7ZPY2"/>
<dbReference type="Proteomes" id="UP000673691">
    <property type="component" value="Unassembled WGS sequence"/>
</dbReference>
<protein>
    <submittedName>
        <fullName evidence="1">Uncharacterized protein</fullName>
    </submittedName>
</protein>
<evidence type="ECO:0000313" key="2">
    <source>
        <dbReference type="Proteomes" id="UP000673691"/>
    </source>
</evidence>
<accession>A0A8H7ZPY2</accession>
<keyword evidence="2" id="KW-1185">Reference proteome</keyword>
<sequence>VASSARHSRAAEVAAGLTAFCAPARLRPASNLCSGWPHVRGFSKQPALRTEKLRQAPTTGYGSVVARSNRQGTTARAHKWIARFSRLWTARPSGHHRFGSTSVSTSLRPALPAAPVPSLTERTPAGFPSKKLELDLELDPFDKSFAARANIHPGGASAPAGILSGMTPSGLTPLLNLSAALKTPCGSGSPRPTLGSLSAVGAWSNCSFSFPPVTTSTESPALPWLPPSNIEALAASHGSQRPAVLATAATPVDSLPGSGSQFTSTDLLFHSPQFLADHDVAEDETPVLPDSNSAPLPSHMISRPLYDVSMSQSLPISPGILLCAASLEDMSLGISAAETFQTLPDGSTELPIHFSKGVSVSTSVALQASPELALSASPEAAG</sequence>
<feature type="non-terminal residue" evidence="1">
    <location>
        <position position="382"/>
    </location>
</feature>
<proteinExistence type="predicted"/>
<comment type="caution">
    <text evidence="1">The sequence shown here is derived from an EMBL/GenBank/DDBJ whole genome shotgun (WGS) entry which is preliminary data.</text>
</comment>
<organism evidence="1 2">
    <name type="scientific">Olpidium bornovanus</name>
    <dbReference type="NCBI Taxonomy" id="278681"/>
    <lineage>
        <taxon>Eukaryota</taxon>
        <taxon>Fungi</taxon>
        <taxon>Fungi incertae sedis</taxon>
        <taxon>Olpidiomycota</taxon>
        <taxon>Olpidiomycotina</taxon>
        <taxon>Olpidiomycetes</taxon>
        <taxon>Olpidiales</taxon>
        <taxon>Olpidiaceae</taxon>
        <taxon>Olpidium</taxon>
    </lineage>
</organism>